<dbReference type="Gene3D" id="3.20.19.10">
    <property type="entry name" value="Aconitase, domain 4"/>
    <property type="match status" value="1"/>
</dbReference>
<evidence type="ECO:0000256" key="2">
    <source>
        <dbReference type="ARBA" id="ARBA00007185"/>
    </source>
</evidence>
<keyword evidence="7 10" id="KW-0456">Lyase</keyword>
<dbReference type="UniPathway" id="UPA00223">
    <property type="reaction ID" value="UER00718"/>
</dbReference>
<evidence type="ECO:0000313" key="10">
    <source>
        <dbReference type="EMBL" id="MYH63598.1"/>
    </source>
</evidence>
<sequence length="672" mass="72086">RVAVPTTVHCDHLIQARVGASSDLQDALNESNEVYQFLESASRRFGMGFWKPGSGIVHQVVLEKYAFPGALILGTDSHTVNGGGLCSLAIGVGGADAADVMAGLSWEVRYPRIIGVKLTGSMNGWTAPKDVIIKLALELTVAGGTNAIIEYFGPGAASISATGKGTICNMGAERGATGDVFPYDERMATYLRAPGRGELVAIAEEYVHLLKSDPEVEEQPEQFYDHIVEIALSTLEPHITGPHSPDRARPISALKDEAEREGFPETVSVALVGSCTNSSYEDMERCADVARQAAARGVTAASGLLVTPGSEQVRATIERDGQQAALESIGATVLANACGPCIGQWNRPEARGTDNSIVTSYNRNFPSRNDGNAGTMNFIASPELAIAMGLGGSLSFNPLTDPLVDANGNEFMLQPPSEAPEVPPTGFDPGTDMYVDPPADGSDVEVRVDPASNRLQVLEPWEAWDGNDFEDIPVLVKTEGKTTTDSISPAGPWLRFRGHLNKLSDNMFLAANNAYTEDTGTGKNQLSGEEIMPIPEIARAYKAENVRWVAIGDENYGEGSSREHAALSPRMLGAAAIIVRSFARIHESNLKKQGLLPLTFEDPADWDRVLEDDRMSLVGLNNLAPDVPVQAVLKHADGSEETLNLRHTLNQTQIEWFKAGSAMNYMKNLEGA</sequence>
<dbReference type="FunFam" id="3.20.19.10:FF:000002">
    <property type="entry name" value="Aconitate hydratase, mitochondrial"/>
    <property type="match status" value="1"/>
</dbReference>
<evidence type="ECO:0000259" key="9">
    <source>
        <dbReference type="Pfam" id="PF00694"/>
    </source>
</evidence>
<dbReference type="SUPFAM" id="SSF53732">
    <property type="entry name" value="Aconitase iron-sulfur domain"/>
    <property type="match status" value="1"/>
</dbReference>
<dbReference type="InterPro" id="IPR015928">
    <property type="entry name" value="Aconitase/3IPM_dehydase_swvl"/>
</dbReference>
<dbReference type="GO" id="GO:0046872">
    <property type="term" value="F:metal ion binding"/>
    <property type="evidence" value="ECO:0007669"/>
    <property type="project" value="UniProtKB-KW"/>
</dbReference>
<accession>A0A6B1G5F3</accession>
<dbReference type="InterPro" id="IPR000573">
    <property type="entry name" value="AconitaseA/IPMdHydase_ssu_swvl"/>
</dbReference>
<protein>
    <submittedName>
        <fullName evidence="10">Aconitate hydratase</fullName>
        <ecNumber evidence="10">4.2.1.3</ecNumber>
    </submittedName>
</protein>
<keyword evidence="4" id="KW-0809">Transit peptide</keyword>
<dbReference type="NCBIfam" id="NF005558">
    <property type="entry name" value="PRK07229.1"/>
    <property type="match status" value="1"/>
</dbReference>
<dbReference type="PRINTS" id="PR00415">
    <property type="entry name" value="ACONITASE"/>
</dbReference>
<comment type="caution">
    <text evidence="10">The sequence shown here is derived from an EMBL/GenBank/DDBJ whole genome shotgun (WGS) entry which is preliminary data.</text>
</comment>
<dbReference type="PANTHER" id="PTHR43160">
    <property type="entry name" value="ACONITATE HYDRATASE B"/>
    <property type="match status" value="1"/>
</dbReference>
<dbReference type="InterPro" id="IPR006248">
    <property type="entry name" value="Aconitase_mito-like"/>
</dbReference>
<comment type="cofactor">
    <cofactor evidence="1">
        <name>[4Fe-4S] cluster</name>
        <dbReference type="ChEBI" id="CHEBI:49883"/>
    </cofactor>
</comment>
<dbReference type="InterPro" id="IPR036008">
    <property type="entry name" value="Aconitase_4Fe-4S_dom"/>
</dbReference>
<name>A0A6B1G5F3_9CHLR</name>
<reference evidence="10" key="1">
    <citation type="submission" date="2019-09" db="EMBL/GenBank/DDBJ databases">
        <title>Characterisation of the sponge microbiome using genome-centric metagenomics.</title>
        <authorList>
            <person name="Engelberts J.P."/>
            <person name="Robbins S.J."/>
            <person name="De Goeij J.M."/>
            <person name="Aranda M."/>
            <person name="Bell S.C."/>
            <person name="Webster N.S."/>
        </authorList>
    </citation>
    <scope>NUCLEOTIDE SEQUENCE</scope>
    <source>
        <strain evidence="10">SB0675_bin_29</strain>
    </source>
</reference>
<dbReference type="EMBL" id="VYDA01000643">
    <property type="protein sequence ID" value="MYH63598.1"/>
    <property type="molecule type" value="Genomic_DNA"/>
</dbReference>
<evidence type="ECO:0000256" key="4">
    <source>
        <dbReference type="ARBA" id="ARBA00022946"/>
    </source>
</evidence>
<gene>
    <name evidence="10" type="ORF">F4148_18235</name>
</gene>
<evidence type="ECO:0000256" key="5">
    <source>
        <dbReference type="ARBA" id="ARBA00023004"/>
    </source>
</evidence>
<dbReference type="InterPro" id="IPR018136">
    <property type="entry name" value="Aconitase_4Fe-4S_BS"/>
</dbReference>
<dbReference type="InterPro" id="IPR015932">
    <property type="entry name" value="Aconitase_dom2"/>
</dbReference>
<organism evidence="10">
    <name type="scientific">Caldilineaceae bacterium SB0675_bin_29</name>
    <dbReference type="NCBI Taxonomy" id="2605266"/>
    <lineage>
        <taxon>Bacteria</taxon>
        <taxon>Bacillati</taxon>
        <taxon>Chloroflexota</taxon>
        <taxon>Caldilineae</taxon>
        <taxon>Caldilineales</taxon>
        <taxon>Caldilineaceae</taxon>
    </lineage>
</organism>
<dbReference type="PANTHER" id="PTHR43160:SF4">
    <property type="entry name" value="ACONITATE HYDRATASE B"/>
    <property type="match status" value="1"/>
</dbReference>
<comment type="similarity">
    <text evidence="2">Belongs to the aconitase/IPM isomerase family.</text>
</comment>
<evidence type="ECO:0000256" key="6">
    <source>
        <dbReference type="ARBA" id="ARBA00023014"/>
    </source>
</evidence>
<dbReference type="Pfam" id="PF00694">
    <property type="entry name" value="Aconitase_C"/>
    <property type="match status" value="1"/>
</dbReference>
<feature type="non-terminal residue" evidence="10">
    <location>
        <position position="1"/>
    </location>
</feature>
<dbReference type="InterPro" id="IPR015931">
    <property type="entry name" value="Acnase/IPM_dHydase_lsu_aba_1/3"/>
</dbReference>
<evidence type="ECO:0000256" key="1">
    <source>
        <dbReference type="ARBA" id="ARBA00001966"/>
    </source>
</evidence>
<dbReference type="AlphaFoldDB" id="A0A6B1G5F3"/>
<dbReference type="EC" id="4.2.1.3" evidence="10"/>
<dbReference type="PROSITE" id="PS01244">
    <property type="entry name" value="ACONITASE_2"/>
    <property type="match status" value="1"/>
</dbReference>
<dbReference type="Pfam" id="PF00330">
    <property type="entry name" value="Aconitase"/>
    <property type="match status" value="1"/>
</dbReference>
<dbReference type="GO" id="GO:0051539">
    <property type="term" value="F:4 iron, 4 sulfur cluster binding"/>
    <property type="evidence" value="ECO:0007669"/>
    <property type="project" value="InterPro"/>
</dbReference>
<feature type="domain" description="Aconitase/3-isopropylmalate dehydratase large subunit alpha/beta/alpha" evidence="8">
    <location>
        <begin position="3"/>
        <end position="392"/>
    </location>
</feature>
<dbReference type="InterPro" id="IPR001030">
    <property type="entry name" value="Acoase/IPM_deHydtase_lsu_aba"/>
</dbReference>
<evidence type="ECO:0000259" key="8">
    <source>
        <dbReference type="Pfam" id="PF00330"/>
    </source>
</evidence>
<dbReference type="PROSITE" id="PS00450">
    <property type="entry name" value="ACONITASE_1"/>
    <property type="match status" value="1"/>
</dbReference>
<dbReference type="NCBIfam" id="TIGR01340">
    <property type="entry name" value="aconitase_mito"/>
    <property type="match status" value="1"/>
</dbReference>
<dbReference type="Gene3D" id="3.40.1060.10">
    <property type="entry name" value="Aconitase, Domain 2"/>
    <property type="match status" value="1"/>
</dbReference>
<dbReference type="Gene3D" id="3.30.499.10">
    <property type="entry name" value="Aconitase, domain 3"/>
    <property type="match status" value="2"/>
</dbReference>
<evidence type="ECO:0000256" key="7">
    <source>
        <dbReference type="ARBA" id="ARBA00023239"/>
    </source>
</evidence>
<proteinExistence type="inferred from homology"/>
<dbReference type="FunFam" id="3.40.1060.10:FF:000001">
    <property type="entry name" value="Aconitate hydratase, mitochondrial"/>
    <property type="match status" value="1"/>
</dbReference>
<evidence type="ECO:0000256" key="3">
    <source>
        <dbReference type="ARBA" id="ARBA00022723"/>
    </source>
</evidence>
<keyword evidence="5" id="KW-0408">Iron</keyword>
<keyword evidence="3" id="KW-0479">Metal-binding</keyword>
<feature type="domain" description="Aconitase A/isopropylmalate dehydratase small subunit swivel" evidence="9">
    <location>
        <begin position="473"/>
        <end position="602"/>
    </location>
</feature>
<dbReference type="GO" id="GO:0006099">
    <property type="term" value="P:tricarboxylic acid cycle"/>
    <property type="evidence" value="ECO:0007669"/>
    <property type="project" value="UniProtKB-UniPathway"/>
</dbReference>
<dbReference type="GO" id="GO:0003994">
    <property type="term" value="F:aconitate hydratase activity"/>
    <property type="evidence" value="ECO:0007669"/>
    <property type="project" value="UniProtKB-EC"/>
</dbReference>
<keyword evidence="6" id="KW-0411">Iron-sulfur</keyword>
<dbReference type="InterPro" id="IPR050926">
    <property type="entry name" value="Aconitase/IPM_isomerase"/>
</dbReference>
<dbReference type="SUPFAM" id="SSF52016">
    <property type="entry name" value="LeuD/IlvD-like"/>
    <property type="match status" value="1"/>
</dbReference>